<feature type="non-terminal residue" evidence="5">
    <location>
        <position position="164"/>
    </location>
</feature>
<evidence type="ECO:0000313" key="5">
    <source>
        <dbReference type="EMBL" id="MBA0084192.1"/>
    </source>
</evidence>
<comment type="caution">
    <text evidence="5">The sequence shown here is derived from an EMBL/GenBank/DDBJ whole genome shotgun (WGS) entry which is preliminary data.</text>
</comment>
<keyword evidence="2" id="KW-0813">Transport</keyword>
<gene>
    <name evidence="5" type="ORF">HRJ53_04280</name>
</gene>
<dbReference type="GO" id="GO:0005886">
    <property type="term" value="C:plasma membrane"/>
    <property type="evidence" value="ECO:0007669"/>
    <property type="project" value="UniProtKB-SubCell"/>
</dbReference>
<sequence length="164" mass="17705">MRNRIQRIAGRLLMLAALCLLGGLMSASLVRLAPGYGVDERELDPRLSQASVEAIRNSHRHGSSLLSYYGQYLAGILHGDLGSSEWLHRPISSLIKERFPVTAKSVTLGVCLAWGLALGISLGSVYRRRLFLDIAGTLASGVLIALPAAVVAIFSVYFRAPAFL</sequence>
<keyword evidence="6" id="KW-1185">Reference proteome</keyword>
<evidence type="ECO:0000256" key="4">
    <source>
        <dbReference type="SAM" id="Phobius"/>
    </source>
</evidence>
<name>A0A7V8NN44_9BACT</name>
<dbReference type="PANTHER" id="PTHR43163">
    <property type="entry name" value="DIPEPTIDE TRANSPORT SYSTEM PERMEASE PROTEIN DPPB-RELATED"/>
    <property type="match status" value="1"/>
</dbReference>
<proteinExistence type="predicted"/>
<feature type="transmembrane region" description="Helical" evidence="4">
    <location>
        <begin position="138"/>
        <end position="158"/>
    </location>
</feature>
<keyword evidence="3" id="KW-1003">Cell membrane</keyword>
<organism evidence="5 6">
    <name type="scientific">Candidatus Acidiferrum panamense</name>
    <dbReference type="NCBI Taxonomy" id="2741543"/>
    <lineage>
        <taxon>Bacteria</taxon>
        <taxon>Pseudomonadati</taxon>
        <taxon>Acidobacteriota</taxon>
        <taxon>Terriglobia</taxon>
        <taxon>Candidatus Acidiferrales</taxon>
        <taxon>Candidatus Acidiferrum</taxon>
    </lineage>
</organism>
<dbReference type="Proteomes" id="UP000567293">
    <property type="component" value="Unassembled WGS sequence"/>
</dbReference>
<evidence type="ECO:0008006" key="7">
    <source>
        <dbReference type="Google" id="ProtNLM"/>
    </source>
</evidence>
<keyword evidence="4" id="KW-0812">Transmembrane</keyword>
<accession>A0A7V8NN44</accession>
<dbReference type="AlphaFoldDB" id="A0A7V8NN44"/>
<evidence type="ECO:0000256" key="3">
    <source>
        <dbReference type="ARBA" id="ARBA00022475"/>
    </source>
</evidence>
<keyword evidence="4" id="KW-1133">Transmembrane helix</keyword>
<evidence type="ECO:0000256" key="1">
    <source>
        <dbReference type="ARBA" id="ARBA00004651"/>
    </source>
</evidence>
<keyword evidence="4" id="KW-0472">Membrane</keyword>
<dbReference type="EMBL" id="JACDQQ010000413">
    <property type="protein sequence ID" value="MBA0084192.1"/>
    <property type="molecule type" value="Genomic_DNA"/>
</dbReference>
<evidence type="ECO:0000313" key="6">
    <source>
        <dbReference type="Proteomes" id="UP000567293"/>
    </source>
</evidence>
<evidence type="ECO:0000256" key="2">
    <source>
        <dbReference type="ARBA" id="ARBA00022448"/>
    </source>
</evidence>
<reference evidence="5" key="1">
    <citation type="submission" date="2020-06" db="EMBL/GenBank/DDBJ databases">
        <title>Legume-microbial interactions unlock mineral nutrients during tropical forest succession.</title>
        <authorList>
            <person name="Epihov D.Z."/>
        </authorList>
    </citation>
    <scope>NUCLEOTIDE SEQUENCE [LARGE SCALE GENOMIC DNA]</scope>
    <source>
        <strain evidence="5">Pan2503</strain>
    </source>
</reference>
<comment type="subcellular location">
    <subcellularLocation>
        <location evidence="1">Cell membrane</location>
        <topology evidence="1">Multi-pass membrane protein</topology>
    </subcellularLocation>
</comment>
<dbReference type="PANTHER" id="PTHR43163:SF7">
    <property type="entry name" value="DIPEPTIDE-TRANSPORT INTEGRAL MEMBRANE PROTEIN ABC TRANSPORTER DPPB-RELATED"/>
    <property type="match status" value="1"/>
</dbReference>
<protein>
    <recommendedName>
        <fullName evidence="7">ABC transporter permease</fullName>
    </recommendedName>
</protein>
<feature type="transmembrane region" description="Helical" evidence="4">
    <location>
        <begin position="106"/>
        <end position="126"/>
    </location>
</feature>